<dbReference type="InterPro" id="IPR011430">
    <property type="entry name" value="UTP20_N"/>
</dbReference>
<dbReference type="InterPro" id="IPR016024">
    <property type="entry name" value="ARM-type_fold"/>
</dbReference>
<dbReference type="PANTHER" id="PTHR17695">
    <property type="entry name" value="SMALL SUBUNIT PROCESSOME COMPONENT 20 HOMOLOG"/>
    <property type="match status" value="1"/>
</dbReference>
<dbReference type="GO" id="GO:0032040">
    <property type="term" value="C:small-subunit processome"/>
    <property type="evidence" value="ECO:0007669"/>
    <property type="project" value="TreeGrafter"/>
</dbReference>
<evidence type="ECO:0000259" key="3">
    <source>
        <dbReference type="Pfam" id="PF20416"/>
    </source>
</evidence>
<sequence>MKHHKSGNKFRFIGFNERIKNIHVDITRQCRSFETAPDDEETFFAQTLAKQSELNYSKEFSDFLHDISTLAINTYPLLIFHKDEILRKLKKHLLEKNLNSISSLLELCIAICRDLHDEFQPHFWEIFEIISDILSVYNDPDVLEACFSTLAYLLKFSWRRMINNSTDVFQHFQHLLSHTKEYIRRFSAEALVFFIRKAADFGNIVEYCLRKIDEDNALLLGMAEVFIQCIIGPQNNFHGKAKKVRNVHVAHMMQTLLSFVHIPSLKETAFALLCQVNIALAQHAVVDTAATIFDCILDEGNCFFNNLRNDSAALDFKVAHLMDLTSVWIEMKQGCLVPLETKEKIVKNWLMQLISGNGGTLEWKIFNSFINLGSKIFQSPDMRIKCTILGDFLNLLVDVGAQFEHAVLIMPDSLFAVEAYQCRIIRFFALYTDRYLIENEIFKNCRLLASLCKMSSLTEAYAVGNGQWPLAARRLFFLLQKGRIVNLLDLIFSKFCEQLALTGSDKGQIEILLPYLICAALIYPMVTMDRDEHAALANVTKSLALSSLVVSKEYSLALRCLFKAVHQVKESAKLSETVICLAERMLANLHTGTGVTFYLEATVSCVEYLNGRLSNFDLQMDVIELACRVAISNLWLPDVGTRVLSLRLLRHLCTLSKCWVGVDFADLCLEAESVPATIHQYRQRLLVYMKICSLCKSASEEKKKKKKEEEEEEEEEEVLGNWSLTVLVLRFLVGQLHVNLSLLWNHVIETVETTMLQMTNDADQCWTVLVEALQFGTANLANNASEQCSVQVDSLQFRDEVLSLTINDRLVGQENCREDFVNFRHLVWLALEKLATSCPAPSDQVKRIVDSALSWFNVEYQYNDMNTIWFDCSRVTLLCDNDDELGRPTTNGRQKDSGMKLQLKTAVAILNTLWKLSKNHRQLVVGLQSVCTRLLRQTKREVQLAALNCMLGIMDDDLEAYRPHLSCLLTGDNFPDKLIKLAYRFDQLAVEEAGRRRHLATVLLNLVYGLLRSKGSANLRHLPQLFAFLGYCNSDELSEFLHLLISPIGCRMQQCNVERTIQALGSVFDGRTVVDLRHGVLGEIVEFLNQTMENVVANRVDEKCQRQIFHAALILQAVVNWIQLAGDNDDDDGQENENSQTEVPNDNAKDDHLWRKRGKKIRKQLQGFFVKFCTKFGEYPFSNVELKLLFKLVVWPALADSRPGDAIAGSLCKLFVVWSESELLWPLLYCSQLCDRSPLDCLLSTLGNVKAPAAVHRCAIDLVDGLLKMATDSKPNGQWTNSLWPIDNFVQEHWHVVDGQHLQPDHFVEKYAQAIITYCKEDVDSSEHRRPIDERKLDILCRLCDRLNVGNACASSLIASLFEQLQFRATEREQDEEVLLILLSALLRLLKHSDDTLQYLDHLVNLYSTVRQRSVRTCLQEVFTVIVAGDAEYEKLCQIINGLNSWNKRQFEELDYDRRLAAHQQANNFMYEISKRALKPTLTVLLYNCFYFIELVEDLSLRNNAAHTVEQCLHCMSTRLGQDEWNSILNNSVLPYLRNAMKNKNDIIRNSFVGILRSCVLKFAIFHDQLKPLLQLVDNLDLELDFFENIRHIQLHRRARALRRLCDQLDGSPPSSSDPDTTIRAQQIRLYILPLISAYLSDEAFRNKHPSLIDECVRLIGCYCRLANWTSYSCILRKYLHKLKIDLDNQKLLTRIVVSILDSFHFNLNLPWSQRRRQIAESLSKTILPKLKAALICAGIHQVDKVMHRRRAAKLKLSNETDELIRVPIALAMIKLLIKLPAQIASSDISSTILKVCNMLKSRWLEVRNLARRTLCSMLNSLGSAYLAVVLKELRGTLNRGFQMHVLCYTVHVLLEMTIAVENFQQHALDAASLRDILEICRAELFGSVAEEKRVKEVLRSVWEAKAVKVFNTYAIIGRFVSKHNLFDVLTPLKEVLKQSPNHETLKKVSNCLKQFALGVSKNSNLTVETLMVFCYQVLNDGLQPLCKNDCQEQQQIENGGKSLRPVHSFLLPPEPGRRGFAVKVSKRTNMHLLISFALDVLLSLLRAGKLSAVESESLSLLDPFVDNLILCLNAAYPKIINVALRCLTNIVKYPLVSLEKNIDSLVKTVFTLLQNYACLGDACRGDSQDVLRNCFKLITAVIVYTGGKAVNAEQMDILLCYSEQDLADTQKQATAFSVVKAIFAKRHYSGTVEAILSKLQNLSITSGLEHVRVQCRQAVGVFFKFNCKKKSKKKQQLFVKAVEFYCVQLNYAEESGRVSALEMLEMLLSMTKSNLLPKIDMVVFLHLSARLQIDQSERCRNIIALAIKKLISRVSKEKFTEMFNVTLDWLVEDEDCCRLKIALKQTGALCLSLLFDESRAELVEKIPIIMKMIFSQFQRYLVFTGAENSADADQKNNGKEVTLQKSTSDNRCIDHFLFTLLNLCQKIIKAVPLDDHNLTCQWLPFRETLIEILLKTLLYPHIWVRTSASQLLGCCLLYIANDKSAGESDRWNSVLFEFCEKLFEQLKMHHNNEELIEQSVKNLVFIAKQTFDYNIASDQPKQKAQREAMKEGTGAKKTFCLSWMIKRLIRLSRMELVKNAKLSILRSFVFKWIAAIALQCNDTTLRNNLHTFLPVLYRELTVADNDENLKILSANVCEIVQNRVGLDAFSTEWNRCQSFAAKKRLERKRRLAAEALSDPVEAAKRRIKRQKLKIIAKKKRRTTPRNKPHSSSNNGHFEMLVEHETFE</sequence>
<dbReference type="EMBL" id="JYDT01000214">
    <property type="protein sequence ID" value="KRY81625.1"/>
    <property type="molecule type" value="Genomic_DNA"/>
</dbReference>
<dbReference type="InterPro" id="IPR057525">
    <property type="entry name" value="UTP20_C"/>
</dbReference>
<evidence type="ECO:0000256" key="1">
    <source>
        <dbReference type="SAM" id="MobiDB-lite"/>
    </source>
</evidence>
<dbReference type="Pfam" id="PF23099">
    <property type="entry name" value="UTP20_C"/>
    <property type="match status" value="1"/>
</dbReference>
<feature type="domain" description="U3 small nucleolar RNA-associated protein 20" evidence="3">
    <location>
        <begin position="1759"/>
        <end position="1978"/>
    </location>
</feature>
<gene>
    <name evidence="5" type="primary">Utp20</name>
    <name evidence="5" type="ORF">T4D_10763</name>
</gene>
<evidence type="ECO:0000259" key="2">
    <source>
        <dbReference type="Pfam" id="PF07539"/>
    </source>
</evidence>
<protein>
    <submittedName>
        <fullName evidence="5">Small subunit processome component 20-like protein</fullName>
    </submittedName>
</protein>
<accession>A0A0V1F620</accession>
<dbReference type="Proteomes" id="UP000054995">
    <property type="component" value="Unassembled WGS sequence"/>
</dbReference>
<keyword evidence="6" id="KW-1185">Reference proteome</keyword>
<name>A0A0V1F620_TRIPS</name>
<feature type="domain" description="U3 small nucleolar RNA-associated protein 20 N-terminal" evidence="2">
    <location>
        <begin position="927"/>
        <end position="1545"/>
    </location>
</feature>
<dbReference type="OrthoDB" id="360653at2759"/>
<proteinExistence type="predicted"/>
<organism evidence="5 6">
    <name type="scientific">Trichinella pseudospiralis</name>
    <name type="common">Parasitic roundworm</name>
    <dbReference type="NCBI Taxonomy" id="6337"/>
    <lineage>
        <taxon>Eukaryota</taxon>
        <taxon>Metazoa</taxon>
        <taxon>Ecdysozoa</taxon>
        <taxon>Nematoda</taxon>
        <taxon>Enoplea</taxon>
        <taxon>Dorylaimia</taxon>
        <taxon>Trichinellida</taxon>
        <taxon>Trichinellidae</taxon>
        <taxon>Trichinella</taxon>
    </lineage>
</organism>
<dbReference type="InterPro" id="IPR046523">
    <property type="entry name" value="UTP20_dom"/>
</dbReference>
<dbReference type="Pfam" id="PF07539">
    <property type="entry name" value="UTP20_N"/>
    <property type="match status" value="1"/>
</dbReference>
<feature type="region of interest" description="Disordered" evidence="1">
    <location>
        <begin position="1129"/>
        <end position="1150"/>
    </location>
</feature>
<dbReference type="Pfam" id="PF20416">
    <property type="entry name" value="UTP20"/>
    <property type="match status" value="1"/>
</dbReference>
<dbReference type="InterPro" id="IPR052575">
    <property type="entry name" value="SSU_processome_comp_20"/>
</dbReference>
<reference evidence="5 6" key="1">
    <citation type="submission" date="2015-01" db="EMBL/GenBank/DDBJ databases">
        <title>Evolution of Trichinella species and genotypes.</title>
        <authorList>
            <person name="Korhonen P.K."/>
            <person name="Edoardo P."/>
            <person name="Giuseppe L.R."/>
            <person name="Gasser R.B."/>
        </authorList>
    </citation>
    <scope>NUCLEOTIDE SEQUENCE [LARGE SCALE GENOMIC DNA]</scope>
    <source>
        <strain evidence="5">ISS470</strain>
    </source>
</reference>
<feature type="domain" description="U3 small nucleolar RNA-associated protein 20 C-terminal" evidence="4">
    <location>
        <begin position="2462"/>
        <end position="2702"/>
    </location>
</feature>
<feature type="compositionally biased region" description="Basic residues" evidence="1">
    <location>
        <begin position="2694"/>
        <end position="2709"/>
    </location>
</feature>
<dbReference type="SUPFAM" id="SSF48371">
    <property type="entry name" value="ARM repeat"/>
    <property type="match status" value="2"/>
</dbReference>
<evidence type="ECO:0000313" key="5">
    <source>
        <dbReference type="EMBL" id="KRY81625.1"/>
    </source>
</evidence>
<dbReference type="InterPro" id="IPR011989">
    <property type="entry name" value="ARM-like"/>
</dbReference>
<feature type="region of interest" description="Disordered" evidence="1">
    <location>
        <begin position="2694"/>
        <end position="2720"/>
    </location>
</feature>
<evidence type="ECO:0000313" key="6">
    <source>
        <dbReference type="Proteomes" id="UP000054995"/>
    </source>
</evidence>
<dbReference type="Gene3D" id="1.25.10.10">
    <property type="entry name" value="Leucine-rich Repeat Variant"/>
    <property type="match status" value="1"/>
</dbReference>
<dbReference type="PANTHER" id="PTHR17695:SF11">
    <property type="entry name" value="SMALL SUBUNIT PROCESSOME COMPONENT 20 HOMOLOG"/>
    <property type="match status" value="1"/>
</dbReference>
<dbReference type="GO" id="GO:0030686">
    <property type="term" value="C:90S preribosome"/>
    <property type="evidence" value="ECO:0007669"/>
    <property type="project" value="TreeGrafter"/>
</dbReference>
<evidence type="ECO:0000259" key="4">
    <source>
        <dbReference type="Pfam" id="PF23099"/>
    </source>
</evidence>
<comment type="caution">
    <text evidence="5">The sequence shown here is derived from an EMBL/GenBank/DDBJ whole genome shotgun (WGS) entry which is preliminary data.</text>
</comment>